<comment type="caution">
    <text evidence="1">The sequence shown here is derived from an EMBL/GenBank/DDBJ whole genome shotgun (WGS) entry which is preliminary data.</text>
</comment>
<evidence type="ECO:0000313" key="2">
    <source>
        <dbReference type="Proteomes" id="UP000003160"/>
    </source>
</evidence>
<proteinExistence type="predicted"/>
<reference evidence="1 2" key="1">
    <citation type="submission" date="2009-10" db="EMBL/GenBank/DDBJ databases">
        <authorList>
            <person name="Qin X."/>
            <person name="Bachman B."/>
            <person name="Battles P."/>
            <person name="Bell A."/>
            <person name="Bess C."/>
            <person name="Bickham C."/>
            <person name="Chaboub L."/>
            <person name="Chen D."/>
            <person name="Coyle M."/>
            <person name="Deiros D.R."/>
            <person name="Dinh H."/>
            <person name="Forbes L."/>
            <person name="Fowler G."/>
            <person name="Francisco L."/>
            <person name="Fu Q."/>
            <person name="Gubbala S."/>
            <person name="Hale W."/>
            <person name="Han Y."/>
            <person name="Hemphill L."/>
            <person name="Highlander S.K."/>
            <person name="Hirani K."/>
            <person name="Hogues M."/>
            <person name="Jackson L."/>
            <person name="Jakkamsetti A."/>
            <person name="Javaid M."/>
            <person name="Jiang H."/>
            <person name="Korchina V."/>
            <person name="Kovar C."/>
            <person name="Lara F."/>
            <person name="Lee S."/>
            <person name="Mata R."/>
            <person name="Mathew T."/>
            <person name="Moen C."/>
            <person name="Morales K."/>
            <person name="Munidasa M."/>
            <person name="Nazareth L."/>
            <person name="Ngo R."/>
            <person name="Nguyen L."/>
            <person name="Okwuonu G."/>
            <person name="Ongeri F."/>
            <person name="Patil S."/>
            <person name="Petrosino J."/>
            <person name="Pham C."/>
            <person name="Pham P."/>
            <person name="Pu L.-L."/>
            <person name="Puazo M."/>
            <person name="Raj R."/>
            <person name="Reid J."/>
            <person name="Rouhana J."/>
            <person name="Saada N."/>
            <person name="Shang Y."/>
            <person name="Simmons D."/>
            <person name="Thornton R."/>
            <person name="Warren J."/>
            <person name="Weissenberger G."/>
            <person name="Zhang J."/>
            <person name="Zhang L."/>
            <person name="Zhou C."/>
            <person name="Zhu D."/>
            <person name="Muzny D."/>
            <person name="Worley K."/>
            <person name="Gibbs R."/>
        </authorList>
    </citation>
    <scope>NUCLEOTIDE SEQUENCE [LARGE SCALE GENOMIC DNA]</scope>
    <source>
        <strain evidence="1 2">DSM 17361</strain>
    </source>
</reference>
<evidence type="ECO:0000313" key="1">
    <source>
        <dbReference type="EMBL" id="EFA45559.1"/>
    </source>
</evidence>
<dbReference type="HOGENOM" id="CLU_3203427_0_0_10"/>
<dbReference type="Proteomes" id="UP000003160">
    <property type="component" value="Unassembled WGS sequence"/>
</dbReference>
<keyword evidence="2" id="KW-1185">Reference proteome</keyword>
<organism evidence="1 2">
    <name type="scientific">Hallella bergensis DSM 17361</name>
    <dbReference type="NCBI Taxonomy" id="585502"/>
    <lineage>
        <taxon>Bacteria</taxon>
        <taxon>Pseudomonadati</taxon>
        <taxon>Bacteroidota</taxon>
        <taxon>Bacteroidia</taxon>
        <taxon>Bacteroidales</taxon>
        <taxon>Prevotellaceae</taxon>
        <taxon>Hallella</taxon>
    </lineage>
</organism>
<accession>D1PST2</accession>
<protein>
    <submittedName>
        <fullName evidence="1">Uncharacterized protein</fullName>
    </submittedName>
</protein>
<name>D1PST2_9BACT</name>
<gene>
    <name evidence="1" type="ORF">HMPREF0645_0017</name>
</gene>
<dbReference type="EMBL" id="ACKS01000008">
    <property type="protein sequence ID" value="EFA45559.1"/>
    <property type="molecule type" value="Genomic_DNA"/>
</dbReference>
<dbReference type="AlphaFoldDB" id="D1PST2"/>
<sequence length="45" mass="5361">MTSFKEPMVSTYIAKLIFDRCRNIPTRKFISHTIKELFGWQRKAA</sequence>